<proteinExistence type="predicted"/>
<accession>T0KFE6</accession>
<protein>
    <submittedName>
        <fullName evidence="1">Uncharacterized protein</fullName>
    </submittedName>
</protein>
<sequence>MKFLQVFLLLSLIYSLSFGDEYREKKTISLAKDEQKKILVKYEDSSKLFKFSWTLYKNLGLVIHRSYDKVIAQNILYQEMRNRFFRLELRSRGANRFNPPYLLVKFKEFDYETKKAIFELFLYDKDLEIELVDLNNFKEV</sequence>
<dbReference type="STRING" id="1172190.M947_09350"/>
<dbReference type="RefSeq" id="WP_021288118.1">
    <property type="nucleotide sequence ID" value="NZ_AUPZ01000013.1"/>
</dbReference>
<dbReference type="AlphaFoldDB" id="T0KFE6"/>
<organism evidence="1 2">
    <name type="scientific">Sulfurimonas hongkongensis</name>
    <dbReference type="NCBI Taxonomy" id="1172190"/>
    <lineage>
        <taxon>Bacteria</taxon>
        <taxon>Pseudomonadati</taxon>
        <taxon>Campylobacterota</taxon>
        <taxon>Epsilonproteobacteria</taxon>
        <taxon>Campylobacterales</taxon>
        <taxon>Sulfurimonadaceae</taxon>
        <taxon>Sulfurimonas</taxon>
    </lineage>
</organism>
<dbReference type="OrthoDB" id="5334558at2"/>
<evidence type="ECO:0000313" key="1">
    <source>
        <dbReference type="EMBL" id="EQB35479.1"/>
    </source>
</evidence>
<reference evidence="1 2" key="1">
    <citation type="submission" date="2013-07" db="EMBL/GenBank/DDBJ databases">
        <title>Sulfurimonas hongkongensis AST-10 Genome Sequencing.</title>
        <authorList>
            <person name="Cai L."/>
            <person name="Zhang T."/>
        </authorList>
    </citation>
    <scope>NUCLEOTIDE SEQUENCE [LARGE SCALE GENOMIC DNA]</scope>
    <source>
        <strain evidence="1 2">AST-10</strain>
    </source>
</reference>
<evidence type="ECO:0000313" key="2">
    <source>
        <dbReference type="Proteomes" id="UP000015520"/>
    </source>
</evidence>
<dbReference type="EMBL" id="AUPZ01000013">
    <property type="protein sequence ID" value="EQB35479.1"/>
    <property type="molecule type" value="Genomic_DNA"/>
</dbReference>
<dbReference type="Proteomes" id="UP000015520">
    <property type="component" value="Unassembled WGS sequence"/>
</dbReference>
<dbReference type="PATRIC" id="fig|1172190.3.peg.1807"/>
<comment type="caution">
    <text evidence="1">The sequence shown here is derived from an EMBL/GenBank/DDBJ whole genome shotgun (WGS) entry which is preliminary data.</text>
</comment>
<gene>
    <name evidence="1" type="ORF">M947_09350</name>
</gene>
<name>T0KFE6_9BACT</name>
<dbReference type="eggNOG" id="ENOG5032NAM">
    <property type="taxonomic scope" value="Bacteria"/>
</dbReference>
<keyword evidence="2" id="KW-1185">Reference proteome</keyword>